<reference evidence="1" key="1">
    <citation type="submission" date="2024-06" db="UniProtKB">
        <authorList>
            <consortium name="Ensembl"/>
        </authorList>
    </citation>
    <scope>IDENTIFICATION</scope>
</reference>
<dbReference type="InParanoid" id="M3Y870"/>
<accession>M3Y870</accession>
<name>M3Y870_MUSPF</name>
<dbReference type="EMBL" id="AEYP01069756">
    <property type="status" value="NOT_ANNOTATED_CDS"/>
    <property type="molecule type" value="Genomic_DNA"/>
</dbReference>
<dbReference type="AlphaFoldDB" id="M3Y870"/>
<protein>
    <submittedName>
        <fullName evidence="1">Uncharacterized protein</fullName>
    </submittedName>
</protein>
<sequence length="99" mass="10552">MNLLATAPASAEARGFLLRLNCWTSQLPESSPQTLHMSWSSVHAGPPASWKVTLLLQRLQVAPRVSISLSISEMKAKRLVLAAGRKAGGHPGESTSTCC</sequence>
<dbReference type="Ensembl" id="ENSMPUT00000007648.1">
    <property type="protein sequence ID" value="ENSMPUP00000007527.1"/>
    <property type="gene ID" value="ENSMPUG00000007583.1"/>
</dbReference>
<proteinExistence type="predicted"/>
<dbReference type="HOGENOM" id="CLU_2319595_0_0_1"/>
<evidence type="ECO:0000313" key="1">
    <source>
        <dbReference type="Ensembl" id="ENSMPUP00000007527.1"/>
    </source>
</evidence>
<organism evidence="1">
    <name type="scientific">Mustela putorius furo</name>
    <name type="common">European domestic ferret</name>
    <name type="synonym">Mustela furo</name>
    <dbReference type="NCBI Taxonomy" id="9669"/>
    <lineage>
        <taxon>Eukaryota</taxon>
        <taxon>Metazoa</taxon>
        <taxon>Chordata</taxon>
        <taxon>Craniata</taxon>
        <taxon>Vertebrata</taxon>
        <taxon>Euteleostomi</taxon>
        <taxon>Mammalia</taxon>
        <taxon>Eutheria</taxon>
        <taxon>Laurasiatheria</taxon>
        <taxon>Carnivora</taxon>
        <taxon>Caniformia</taxon>
        <taxon>Musteloidea</taxon>
        <taxon>Mustelidae</taxon>
        <taxon>Mustelinae</taxon>
        <taxon>Mustela</taxon>
    </lineage>
</organism>